<dbReference type="GO" id="GO:0005634">
    <property type="term" value="C:nucleus"/>
    <property type="evidence" value="ECO:0007669"/>
    <property type="project" value="TreeGrafter"/>
</dbReference>
<dbReference type="PANTHER" id="PTHR21669:SF28">
    <property type="entry name" value="YEMANUCLEIN"/>
    <property type="match status" value="1"/>
</dbReference>
<feature type="coiled-coil region" evidence="2">
    <location>
        <begin position="318"/>
        <end position="376"/>
    </location>
</feature>
<accession>A0A8T0DKI0</accession>
<name>A0A8T0DKI0_9TREM</name>
<proteinExistence type="predicted"/>
<gene>
    <name evidence="6" type="ORF">P879_05488</name>
</gene>
<feature type="domain" description="Hpc2-related" evidence="4">
    <location>
        <begin position="79"/>
        <end position="129"/>
    </location>
</feature>
<evidence type="ECO:0000313" key="6">
    <source>
        <dbReference type="EMBL" id="KAF8567488.1"/>
    </source>
</evidence>
<dbReference type="PANTHER" id="PTHR21669">
    <property type="entry name" value="CAPZ-INTERACTING PROTEIN AND RELATED PROTEINS"/>
    <property type="match status" value="1"/>
</dbReference>
<evidence type="ECO:0000256" key="3">
    <source>
        <dbReference type="SAM" id="MobiDB-lite"/>
    </source>
</evidence>
<feature type="region of interest" description="Disordered" evidence="3">
    <location>
        <begin position="380"/>
        <end position="403"/>
    </location>
</feature>
<feature type="region of interest" description="Disordered" evidence="3">
    <location>
        <begin position="527"/>
        <end position="550"/>
    </location>
</feature>
<dbReference type="OrthoDB" id="68076at2759"/>
<evidence type="ECO:0000259" key="5">
    <source>
        <dbReference type="Pfam" id="PF14075"/>
    </source>
</evidence>
<feature type="compositionally biased region" description="Polar residues" evidence="3">
    <location>
        <begin position="538"/>
        <end position="550"/>
    </location>
</feature>
<feature type="region of interest" description="Disordered" evidence="3">
    <location>
        <begin position="475"/>
        <end position="505"/>
    </location>
</feature>
<keyword evidence="2" id="KW-0175">Coiled coil</keyword>
<dbReference type="InterPro" id="IPR014840">
    <property type="entry name" value="HRD"/>
</dbReference>
<dbReference type="Pfam" id="PF14075">
    <property type="entry name" value="UBN_AB"/>
    <property type="match status" value="1"/>
</dbReference>
<evidence type="ECO:0000259" key="4">
    <source>
        <dbReference type="Pfam" id="PF08729"/>
    </source>
</evidence>
<dbReference type="GO" id="GO:0006325">
    <property type="term" value="P:chromatin organization"/>
    <property type="evidence" value="ECO:0007669"/>
    <property type="project" value="TreeGrafter"/>
</dbReference>
<dbReference type="EMBL" id="JTDF01003794">
    <property type="protein sequence ID" value="KAF8567488.1"/>
    <property type="molecule type" value="Genomic_DNA"/>
</dbReference>
<organism evidence="6 7">
    <name type="scientific">Paragonimus westermani</name>
    <dbReference type="NCBI Taxonomy" id="34504"/>
    <lineage>
        <taxon>Eukaryota</taxon>
        <taxon>Metazoa</taxon>
        <taxon>Spiralia</taxon>
        <taxon>Lophotrochozoa</taxon>
        <taxon>Platyhelminthes</taxon>
        <taxon>Trematoda</taxon>
        <taxon>Digenea</taxon>
        <taxon>Plagiorchiida</taxon>
        <taxon>Troglotremata</taxon>
        <taxon>Troglotrematidae</taxon>
        <taxon>Paragonimus</taxon>
    </lineage>
</organism>
<protein>
    <recommendedName>
        <fullName evidence="8">Ubinuclein</fullName>
    </recommendedName>
</protein>
<dbReference type="AlphaFoldDB" id="A0A8T0DKI0"/>
<keyword evidence="1" id="KW-0597">Phosphoprotein</keyword>
<feature type="region of interest" description="Disordered" evidence="3">
    <location>
        <begin position="200"/>
        <end position="252"/>
    </location>
</feature>
<evidence type="ECO:0000256" key="1">
    <source>
        <dbReference type="ARBA" id="ARBA00022553"/>
    </source>
</evidence>
<dbReference type="Proteomes" id="UP000699462">
    <property type="component" value="Unassembled WGS sequence"/>
</dbReference>
<evidence type="ECO:0000313" key="7">
    <source>
        <dbReference type="Proteomes" id="UP000699462"/>
    </source>
</evidence>
<evidence type="ECO:0008006" key="8">
    <source>
        <dbReference type="Google" id="ProtNLM"/>
    </source>
</evidence>
<comment type="caution">
    <text evidence="6">The sequence shown here is derived from an EMBL/GenBank/DDBJ whole genome shotgun (WGS) entry which is preliminary data.</text>
</comment>
<evidence type="ECO:0000256" key="2">
    <source>
        <dbReference type="SAM" id="Coils"/>
    </source>
</evidence>
<keyword evidence="7" id="KW-1185">Reference proteome</keyword>
<dbReference type="Pfam" id="PF08729">
    <property type="entry name" value="HUN"/>
    <property type="match status" value="1"/>
</dbReference>
<feature type="compositionally biased region" description="Polar residues" evidence="3">
    <location>
        <begin position="216"/>
        <end position="233"/>
    </location>
</feature>
<feature type="region of interest" description="Disordered" evidence="3">
    <location>
        <begin position="903"/>
        <end position="928"/>
    </location>
</feature>
<dbReference type="InterPro" id="IPR026947">
    <property type="entry name" value="UBN_middle_dom"/>
</dbReference>
<feature type="compositionally biased region" description="Low complexity" evidence="3">
    <location>
        <begin position="480"/>
        <end position="505"/>
    </location>
</feature>
<feature type="domain" description="Ubinuclein middle" evidence="5">
    <location>
        <begin position="248"/>
        <end position="462"/>
    </location>
</feature>
<sequence length="928" mass="100687">MADTTIVFEINLSASDECREWSYLELVQNHLVHNRRDDGENNPFSEKESIEEQKLKELAKSLERKYGTMVTVKKSGKRKRVRIDDFLDPGEGYDTQDSFIDDSEAVDVFLAPNISTKHGGFYVYEGSLEGLEYQDAEIEAPIGTKPTTTAISRTGAKKNKSKELLEKAVKCLSAPKQSPGVSRSKMQHLDSVFDAVLSNPPTSDVDTAKSGIDTPIRNTSDCAKTKSVSNDSEQPSRPPISETIPPPLPNSLPAEVTNAVANLIKLASANGPTPRRLLGRPFELELVNLASALNGANVSQSARSTVFAHIEGVLHWKRKSLMRRLKKLNETNEDQKIHPLLDALCDAISRAMPALLESYLRDKESHAERLKTWQAENAEPVESLSVNPDGNAPKRNPKPGAPKKLFRWNTECRDLFQSIIKLRLESYHTLNMKGPREEYLRSLFPTLIQFWPDGWITNAALWRAALPIFQRFTIDRPDRSSNTSPSKLTTLLTTTSTPKPIPSTAAQLPISCSTSSVSAQSIASGNLSSGLSKGKPPQGSNRLTVTPPNVHTNMGVTVSQSRSPIACTSSAVLTIPVSERNGSTQSPTLANLSGSLTSVAAKLPHPQQAVRSMLQARPDQPIVERHNYSPKQNSRIGSPPPIHSAVKTTAVKSRTIGSVAITNEARMSLLVQNISAQQLSAPIMSNVIKYSSPPVHVNHTYLMQQKAPDNTARQPSPVVCGSVHLTSTSSVSLADTCKPTATVPGKVQRMPDSVDSCGVQYIPHPRRQTEPGVLQKYISLAPNSMPAGHLSTLNATNLITQTPTSAVQVANSFAGAQGNSTHLHSSSALALATNQINQLQQRAIASTVRPALKMNSTLAAATSVLLQRQPPPAHQQMSPSQGFPQRSTDCYIALLPSAHASSYTNTSHLASSKPPTTSKSYDKNQPTS</sequence>
<reference evidence="6 7" key="1">
    <citation type="submission" date="2019-07" db="EMBL/GenBank/DDBJ databases">
        <title>Annotation for the trematode Paragonimus westermani.</title>
        <authorList>
            <person name="Choi Y.-J."/>
        </authorList>
    </citation>
    <scope>NUCLEOTIDE SEQUENCE [LARGE SCALE GENOMIC DNA]</scope>
    <source>
        <strain evidence="6">180907_Pwestermani</strain>
    </source>
</reference>